<dbReference type="EMBL" id="JANPWB010000008">
    <property type="protein sequence ID" value="KAJ1162867.1"/>
    <property type="molecule type" value="Genomic_DNA"/>
</dbReference>
<feature type="region of interest" description="Disordered" evidence="1">
    <location>
        <begin position="1"/>
        <end position="44"/>
    </location>
</feature>
<evidence type="ECO:0000313" key="3">
    <source>
        <dbReference type="Proteomes" id="UP001066276"/>
    </source>
</evidence>
<name>A0AAV7SE73_PLEWA</name>
<accession>A0AAV7SE73</accession>
<gene>
    <name evidence="2" type="ORF">NDU88_003332</name>
</gene>
<evidence type="ECO:0000313" key="2">
    <source>
        <dbReference type="EMBL" id="KAJ1162867.1"/>
    </source>
</evidence>
<protein>
    <submittedName>
        <fullName evidence="2">Uncharacterized protein</fullName>
    </submittedName>
</protein>
<proteinExistence type="predicted"/>
<keyword evidence="3" id="KW-1185">Reference proteome</keyword>
<feature type="region of interest" description="Disordered" evidence="1">
    <location>
        <begin position="118"/>
        <end position="143"/>
    </location>
</feature>
<sequence length="143" mass="15423">MGRHPNRIGATQPRLGAPSPGIWDHATGPPLGREERGRLEWGGGSGRLPPSDFLRFHCWGSLPRRQSYGPTGPWRNTAFAAWPGAALGLRRSAGHLSRDLNRTVVRCWTAQAGLALSDGETRVPGGQAEDWPSVGREERPGSG</sequence>
<organism evidence="2 3">
    <name type="scientific">Pleurodeles waltl</name>
    <name type="common">Iberian ribbed newt</name>
    <dbReference type="NCBI Taxonomy" id="8319"/>
    <lineage>
        <taxon>Eukaryota</taxon>
        <taxon>Metazoa</taxon>
        <taxon>Chordata</taxon>
        <taxon>Craniata</taxon>
        <taxon>Vertebrata</taxon>
        <taxon>Euteleostomi</taxon>
        <taxon>Amphibia</taxon>
        <taxon>Batrachia</taxon>
        <taxon>Caudata</taxon>
        <taxon>Salamandroidea</taxon>
        <taxon>Salamandridae</taxon>
        <taxon>Pleurodelinae</taxon>
        <taxon>Pleurodeles</taxon>
    </lineage>
</organism>
<comment type="caution">
    <text evidence="2">The sequence shown here is derived from an EMBL/GenBank/DDBJ whole genome shotgun (WGS) entry which is preliminary data.</text>
</comment>
<evidence type="ECO:0000256" key="1">
    <source>
        <dbReference type="SAM" id="MobiDB-lite"/>
    </source>
</evidence>
<dbReference type="Proteomes" id="UP001066276">
    <property type="component" value="Chromosome 4_2"/>
</dbReference>
<dbReference type="AlphaFoldDB" id="A0AAV7SE73"/>
<reference evidence="2" key="1">
    <citation type="journal article" date="2022" name="bioRxiv">
        <title>Sequencing and chromosome-scale assembly of the giantPleurodeles waltlgenome.</title>
        <authorList>
            <person name="Brown T."/>
            <person name="Elewa A."/>
            <person name="Iarovenko S."/>
            <person name="Subramanian E."/>
            <person name="Araus A.J."/>
            <person name="Petzold A."/>
            <person name="Susuki M."/>
            <person name="Suzuki K.-i.T."/>
            <person name="Hayashi T."/>
            <person name="Toyoda A."/>
            <person name="Oliveira C."/>
            <person name="Osipova E."/>
            <person name="Leigh N.D."/>
            <person name="Simon A."/>
            <person name="Yun M.H."/>
        </authorList>
    </citation>
    <scope>NUCLEOTIDE SEQUENCE</scope>
    <source>
        <strain evidence="2">20211129_DDA</strain>
        <tissue evidence="2">Liver</tissue>
    </source>
</reference>